<dbReference type="Proteomes" id="UP000504610">
    <property type="component" value="Chromosome 5"/>
</dbReference>
<reference evidence="1" key="1">
    <citation type="journal article" date="2019" name="Database">
        <title>The radish genome database (RadishGD): an integrated information resource for radish genomics.</title>
        <authorList>
            <person name="Yu H.J."/>
            <person name="Baek S."/>
            <person name="Lee Y.J."/>
            <person name="Cho A."/>
            <person name="Mun J.H."/>
        </authorList>
    </citation>
    <scope>NUCLEOTIDE SEQUENCE [LARGE SCALE GENOMIC DNA]</scope>
    <source>
        <strain evidence="1">cv. WK10039</strain>
    </source>
</reference>
<dbReference type="RefSeq" id="XP_018466498.1">
    <property type="nucleotide sequence ID" value="XM_018610996.2"/>
</dbReference>
<dbReference type="KEGG" id="rsz:108838012"/>
<proteinExistence type="predicted"/>
<gene>
    <name evidence="2" type="primary">LOC108838012</name>
</gene>
<protein>
    <submittedName>
        <fullName evidence="2">Uncharacterized protein LOC108838012</fullName>
    </submittedName>
</protein>
<evidence type="ECO:0000313" key="1">
    <source>
        <dbReference type="Proteomes" id="UP000504610"/>
    </source>
</evidence>
<keyword evidence="1" id="KW-1185">Reference proteome</keyword>
<accession>A0A6J0M399</accession>
<name>A0A6J0M399_RAPSA</name>
<dbReference type="GeneID" id="108838012"/>
<dbReference type="AlphaFoldDB" id="A0A6J0M399"/>
<organism evidence="1 2">
    <name type="scientific">Raphanus sativus</name>
    <name type="common">Radish</name>
    <name type="synonym">Raphanus raphanistrum var. sativus</name>
    <dbReference type="NCBI Taxonomy" id="3726"/>
    <lineage>
        <taxon>Eukaryota</taxon>
        <taxon>Viridiplantae</taxon>
        <taxon>Streptophyta</taxon>
        <taxon>Embryophyta</taxon>
        <taxon>Tracheophyta</taxon>
        <taxon>Spermatophyta</taxon>
        <taxon>Magnoliopsida</taxon>
        <taxon>eudicotyledons</taxon>
        <taxon>Gunneridae</taxon>
        <taxon>Pentapetalae</taxon>
        <taxon>rosids</taxon>
        <taxon>malvids</taxon>
        <taxon>Brassicales</taxon>
        <taxon>Brassicaceae</taxon>
        <taxon>Brassiceae</taxon>
        <taxon>Raphanus</taxon>
    </lineage>
</organism>
<evidence type="ECO:0000313" key="2">
    <source>
        <dbReference type="RefSeq" id="XP_018466498.1"/>
    </source>
</evidence>
<reference evidence="2" key="2">
    <citation type="submission" date="2025-08" db="UniProtKB">
        <authorList>
            <consortium name="RefSeq"/>
        </authorList>
    </citation>
    <scope>IDENTIFICATION</scope>
    <source>
        <tissue evidence="2">Leaf</tissue>
    </source>
</reference>
<sequence>MWPKYRQHEASRLEFSPSSSRSFVCDDSVSGLICFGRSSRALVVASDRVSEEVQCAIRRRTTSSASLGEDEFHGVFDRSRRSRGRSLVKTLDLTDHNSCTRGFRFF</sequence>